<dbReference type="EMBL" id="JACHOT010000001">
    <property type="protein sequence ID" value="MBB4649560.1"/>
    <property type="molecule type" value="Genomic_DNA"/>
</dbReference>
<sequence>MDMKTANEMLLGSGMAYVERNAKPVLIIDAEQFLSLPTTSQPQLALASSC</sequence>
<proteinExistence type="predicted"/>
<evidence type="ECO:0000313" key="1">
    <source>
        <dbReference type="EMBL" id="MBB4649560.1"/>
    </source>
</evidence>
<reference evidence="1 2" key="1">
    <citation type="submission" date="2020-08" db="EMBL/GenBank/DDBJ databases">
        <title>Genomic Encyclopedia of Type Strains, Phase IV (KMG-IV): sequencing the most valuable type-strain genomes for metagenomic binning, comparative biology and taxonomic classification.</title>
        <authorList>
            <person name="Goeker M."/>
        </authorList>
    </citation>
    <scope>NUCLEOTIDE SEQUENCE [LARGE SCALE GENOMIC DNA]</scope>
    <source>
        <strain evidence="1 2">DSM 7050</strain>
    </source>
</reference>
<gene>
    <name evidence="1" type="ORF">GGQ99_001282</name>
</gene>
<organism evidence="1 2">
    <name type="scientific">Aminobacter niigataensis</name>
    <dbReference type="NCBI Taxonomy" id="83265"/>
    <lineage>
        <taxon>Bacteria</taxon>
        <taxon>Pseudomonadati</taxon>
        <taxon>Pseudomonadota</taxon>
        <taxon>Alphaproteobacteria</taxon>
        <taxon>Hyphomicrobiales</taxon>
        <taxon>Phyllobacteriaceae</taxon>
        <taxon>Aminobacter</taxon>
    </lineage>
</organism>
<accession>A0ABR6L0I2</accession>
<dbReference type="RefSeq" id="WP_183261427.1">
    <property type="nucleotide sequence ID" value="NZ_BAAAVZ010000003.1"/>
</dbReference>
<comment type="caution">
    <text evidence="1">The sequence shown here is derived from an EMBL/GenBank/DDBJ whole genome shotgun (WGS) entry which is preliminary data.</text>
</comment>
<keyword evidence="2" id="KW-1185">Reference proteome</keyword>
<dbReference type="Proteomes" id="UP000539538">
    <property type="component" value="Unassembled WGS sequence"/>
</dbReference>
<protein>
    <submittedName>
        <fullName evidence="1">Uncharacterized protein</fullName>
    </submittedName>
</protein>
<evidence type="ECO:0000313" key="2">
    <source>
        <dbReference type="Proteomes" id="UP000539538"/>
    </source>
</evidence>
<name>A0ABR6L0I2_9HYPH</name>